<dbReference type="Gene3D" id="3.30.9.10">
    <property type="entry name" value="D-Amino Acid Oxidase, subunit A, domain 2"/>
    <property type="match status" value="1"/>
</dbReference>
<dbReference type="PANTHER" id="PTHR13847">
    <property type="entry name" value="SARCOSINE DEHYDROGENASE-RELATED"/>
    <property type="match status" value="1"/>
</dbReference>
<feature type="transmembrane region" description="Helical" evidence="2">
    <location>
        <begin position="6"/>
        <end position="23"/>
    </location>
</feature>
<name>A0A2N7W9F3_9BURK</name>
<evidence type="ECO:0000259" key="3">
    <source>
        <dbReference type="Pfam" id="PF01266"/>
    </source>
</evidence>
<dbReference type="InterPro" id="IPR006076">
    <property type="entry name" value="FAD-dep_OxRdtase"/>
</dbReference>
<dbReference type="GO" id="GO:0005737">
    <property type="term" value="C:cytoplasm"/>
    <property type="evidence" value="ECO:0007669"/>
    <property type="project" value="TreeGrafter"/>
</dbReference>
<keyword evidence="2" id="KW-0472">Membrane</keyword>
<dbReference type="PANTHER" id="PTHR13847:SF289">
    <property type="entry name" value="GLYCINE OXIDASE"/>
    <property type="match status" value="1"/>
</dbReference>
<dbReference type="AlphaFoldDB" id="A0A2N7W9F3"/>
<evidence type="ECO:0000313" key="5">
    <source>
        <dbReference type="EMBL" id="PMS26038.1"/>
    </source>
</evidence>
<evidence type="ECO:0000313" key="7">
    <source>
        <dbReference type="Proteomes" id="UP000494205"/>
    </source>
</evidence>
<dbReference type="EMBL" id="CADIJZ010000027">
    <property type="protein sequence ID" value="CAB3731478.1"/>
    <property type="molecule type" value="Genomic_DNA"/>
</dbReference>
<dbReference type="RefSeq" id="WP_102635365.1">
    <property type="nucleotide sequence ID" value="NZ_CADIJZ010000027.1"/>
</dbReference>
<feature type="domain" description="FAD dependent oxidoreductase" evidence="3">
    <location>
        <begin position="7"/>
        <end position="397"/>
    </location>
</feature>
<organism evidence="4 7">
    <name type="scientific">Paraburkholderia rhynchosiae</name>
    <dbReference type="NCBI Taxonomy" id="487049"/>
    <lineage>
        <taxon>Bacteria</taxon>
        <taxon>Pseudomonadati</taxon>
        <taxon>Pseudomonadota</taxon>
        <taxon>Betaproteobacteria</taxon>
        <taxon>Burkholderiales</taxon>
        <taxon>Burkholderiaceae</taxon>
        <taxon>Paraburkholderia</taxon>
    </lineage>
</organism>
<dbReference type="EMBL" id="PNXY01000026">
    <property type="protein sequence ID" value="PMS26038.1"/>
    <property type="molecule type" value="Genomic_DNA"/>
</dbReference>
<dbReference type="Proteomes" id="UP000494205">
    <property type="component" value="Unassembled WGS sequence"/>
</dbReference>
<keyword evidence="2" id="KW-1133">Transmembrane helix</keyword>
<evidence type="ECO:0000256" key="2">
    <source>
        <dbReference type="SAM" id="Phobius"/>
    </source>
</evidence>
<dbReference type="Proteomes" id="UP000235659">
    <property type="component" value="Unassembled WGS sequence"/>
</dbReference>
<proteinExistence type="predicted"/>
<evidence type="ECO:0000256" key="1">
    <source>
        <dbReference type="ARBA" id="ARBA00023002"/>
    </source>
</evidence>
<dbReference type="SUPFAM" id="SSF51905">
    <property type="entry name" value="FAD/NAD(P)-binding domain"/>
    <property type="match status" value="1"/>
</dbReference>
<dbReference type="InterPro" id="IPR036188">
    <property type="entry name" value="FAD/NAD-bd_sf"/>
</dbReference>
<dbReference type="GO" id="GO:0016491">
    <property type="term" value="F:oxidoreductase activity"/>
    <property type="evidence" value="ECO:0007669"/>
    <property type="project" value="UniProtKB-KW"/>
</dbReference>
<accession>A0A2N7W9F3</accession>
<reference evidence="5 6" key="1">
    <citation type="submission" date="2018-01" db="EMBL/GenBank/DDBJ databases">
        <title>Whole genome analyses suggest that Burkholderia sensu lato contains two further novel genera in the rhizoxinica-symbiotica group Mycetohabitans gen. nov., and Trinickia gen. nov.: implications for the evolution of diazotrophy and nodulation in the Burkholderiaceae.</title>
        <authorList>
            <person name="Estrada-de los Santos P."/>
            <person name="Palmer M."/>
            <person name="Chavez-Ramirez B."/>
            <person name="Beukes C."/>
            <person name="Steenkamp E.T."/>
            <person name="Hirsch A.M."/>
            <person name="Manyaka P."/>
            <person name="Maluk M."/>
            <person name="Lafos M."/>
            <person name="Crook M."/>
            <person name="Gross E."/>
            <person name="Simon M.F."/>
            <person name="Bueno dos Reis Junior F."/>
            <person name="Poole P.S."/>
            <person name="Venter S.N."/>
            <person name="James E.K."/>
        </authorList>
    </citation>
    <scope>NUCLEOTIDE SEQUENCE [LARGE SCALE GENOMIC DNA]</scope>
    <source>
        <strain evidence="5 6">WSM 3937</strain>
    </source>
</reference>
<reference evidence="4 7" key="2">
    <citation type="submission" date="2020-04" db="EMBL/GenBank/DDBJ databases">
        <authorList>
            <person name="De Canck E."/>
        </authorList>
    </citation>
    <scope>NUCLEOTIDE SEQUENCE [LARGE SCALE GENOMIC DNA]</scope>
    <source>
        <strain evidence="4 7">LMG 27174</strain>
    </source>
</reference>
<dbReference type="Pfam" id="PF01266">
    <property type="entry name" value="DAO"/>
    <property type="match status" value="1"/>
</dbReference>
<dbReference type="SUPFAM" id="SSF54373">
    <property type="entry name" value="FAD-linked reductases, C-terminal domain"/>
    <property type="match status" value="1"/>
</dbReference>
<dbReference type="EC" id="1.4.99.-" evidence="4"/>
<gene>
    <name evidence="4" type="primary">dadA1_4</name>
    <name evidence="5" type="ORF">C0Z16_28320</name>
    <name evidence="4" type="ORF">LMG27174_05841</name>
</gene>
<keyword evidence="2" id="KW-0812">Transmembrane</keyword>
<dbReference type="OrthoDB" id="18526at2"/>
<dbReference type="PROSITE" id="PS51257">
    <property type="entry name" value="PROKAR_LIPOPROTEIN"/>
    <property type="match status" value="1"/>
</dbReference>
<evidence type="ECO:0000313" key="4">
    <source>
        <dbReference type="EMBL" id="CAB3731478.1"/>
    </source>
</evidence>
<dbReference type="Gene3D" id="3.50.50.60">
    <property type="entry name" value="FAD/NAD(P)-binding domain"/>
    <property type="match status" value="1"/>
</dbReference>
<keyword evidence="6" id="KW-1185">Reference proteome</keyword>
<keyword evidence="1 4" id="KW-0560">Oxidoreductase</keyword>
<evidence type="ECO:0000313" key="6">
    <source>
        <dbReference type="Proteomes" id="UP000235659"/>
    </source>
</evidence>
<protein>
    <submittedName>
        <fullName evidence="4">D-amino acid dehydrogenase 1</fullName>
        <ecNumber evidence="4">1.4.99.-</ecNumber>
    </submittedName>
    <submittedName>
        <fullName evidence="5">FAD-binding oxidoreductase</fullName>
    </submittedName>
</protein>
<sequence>MQDQKTVVVIGSGIVGLSCAFFARRAGYRVRVIDPNINDRRASFGNAGILAVCETLPLANPALLRQLPSLLLSRDSPLHVRWRYLPALAPWLVQFARSSARGPSLRSALALNSILQTALDAHAELATACSAVEFLAPTGWIKAYQSEEAFGSQSAERAALADWGVAMQSLSRADVNELAPGFEGVFAKATLFPDCQQVKNPGRYIARIQGACVEHGVEFIEDTVRHFHFADDRVTRVQATERVIEGDIFVIACGAWSKRLAADIGERVPLDTERGYHVMLDTRNRMLLRSPLFWHEKSVVFSQLDYGLRMTSSVEFAGLNAPPRYQNIDRTLSVIKGIAPALAELPVESRWLGFRPSMPDSVPVIGRSAHQPNCFLAFGHGHLGLTLGPQTGRLIAQAIRGARTDIDLAPFSSSRFASRSSSDATVV</sequence>